<dbReference type="Pfam" id="PF04547">
    <property type="entry name" value="Anoctamin"/>
    <property type="match status" value="1"/>
</dbReference>
<dbReference type="PANTHER" id="PTHR12308:SF84">
    <property type="entry name" value="ANOCTAMIN"/>
    <property type="match status" value="1"/>
</dbReference>
<sequence>MISVNWVLLIRGTTKIARTNSTTNTGELDTYGTVSTAPSTHQLHDSTQHVADGNGYHGGSPTEDSAIDTGSSSRHPAVDSSEKTLSTLDDIMESPLLKTPVEKWLEAQDRALDQMKINEEQNRSKIFGPKISNTENIPGTPMDTSDIASEINKSFNSSTMSIMNDRRRPSTKLLTGSSPVRTILREENRNSLGGVGGAVTGSLRSKKRKGSEQSGDGNRRPSKQDKEGLDPESLMFRDGRRKIDMILCYEESDDGVMTEEEALKRHQRKVFQENLVKEGLEIELEHKSQAFDEKTYFVKVHIPWRTESRYAEVMNLKLPVKRFITISVKEEESTLRKHQNKWLSYWNKMMSMMDYNYSRIEKEPSFYSATCNGNPEEQFIVKDRCTTFTSAQRSLIVMQILMRARFDDTEKINFIGIRRLLNDGTYLACFPLHEGRYDRNHSTEAVFDRRLLYLEWARPIKWYKKQPLCLVRKYFGDKIALYFCWLGFYTKMLCAPAVVGLLCFLYGLASMDSSDNIPTKEICDKNGPGNITLCPLCDKACSYQQLSESCLFAQLTYLFDNPSTVFFAIFMSFWATTFLEMWKRKQSVLVWEWDLQNIENEEDMRPEFETSVKTFRTNPVTREKEPYMPTWDRAIRFAATSSAVLFMIYHKLALFLTNLENPRTQTEYEDSYTIKIFVFEFMNFYSSLIYIAFFKGRFYDYPGDDVARKSEFFRLKGDICDPAGCLSELCIQLAIIMVGKQCWNNFMEYFFPAFYNWWRQRKHKQLTKDESHLHMAWEQDYHLQDPGRLALFDEYLEMIVQYGFVTLFVAAFPLAPLFALLNNIAEIRLDAYKMVTQSRRPLAERVEDIGAWYGILKIITYTAVVSNVIFNTSDYKEEWGTKGENDPDTCLYRGYRNGPTDNEQYGLSPHYWHVFAARLAFVVIFEHIVFVLTGIMQFIIPDIPVEVKTQIQREQMLAKEAKYQHGLKKSRDTDYEEILHVLREQSNNSRQGVRGSWARRLSRMSDGLDAHVEISNRPRQSLESTVWEVT</sequence>
<dbReference type="InterPro" id="IPR007632">
    <property type="entry name" value="Anoctamin"/>
</dbReference>
<dbReference type="AlphaFoldDB" id="B0WLG6"/>
<evidence type="ECO:0000256" key="3">
    <source>
        <dbReference type="ARBA" id="ARBA00022475"/>
    </source>
</evidence>
<evidence type="ECO:0000313" key="13">
    <source>
        <dbReference type="EnsemblMetazoa" id="CPIJ007916-PA"/>
    </source>
</evidence>
<feature type="domain" description="Anoctamin transmembrane" evidence="10">
    <location>
        <begin position="644"/>
        <end position="954"/>
    </location>
</feature>
<keyword evidence="4 8" id="KW-0812">Transmembrane</keyword>
<dbReference type="GO" id="GO:0005254">
    <property type="term" value="F:chloride channel activity"/>
    <property type="evidence" value="ECO:0007669"/>
    <property type="project" value="TreeGrafter"/>
</dbReference>
<feature type="region of interest" description="Disordered" evidence="9">
    <location>
        <begin position="20"/>
        <end position="82"/>
    </location>
</feature>
<dbReference type="EnsemblMetazoa" id="CPIJ007916-RA">
    <property type="protein sequence ID" value="CPIJ007916-PA"/>
    <property type="gene ID" value="CPIJ007916"/>
</dbReference>
<feature type="domain" description="Anoctamin dimerisation" evidence="11">
    <location>
        <begin position="235"/>
        <end position="468"/>
    </location>
</feature>
<comment type="similarity">
    <text evidence="2 8">Belongs to the anoctamin family.</text>
</comment>
<feature type="region of interest" description="Disordered" evidence="9">
    <location>
        <begin position="166"/>
        <end position="234"/>
    </location>
</feature>
<gene>
    <name evidence="13" type="primary">6040081</name>
    <name evidence="12" type="ORF">CpipJ_CPIJ007916</name>
</gene>
<reference evidence="12" key="1">
    <citation type="submission" date="2007-03" db="EMBL/GenBank/DDBJ databases">
        <title>Annotation of Culex pipiens quinquefasciatus.</title>
        <authorList>
            <consortium name="The Broad Institute Genome Sequencing Platform"/>
            <person name="Atkinson P.W."/>
            <person name="Hemingway J."/>
            <person name="Christensen B.M."/>
            <person name="Higgs S."/>
            <person name="Kodira C."/>
            <person name="Hannick L."/>
            <person name="Megy K."/>
            <person name="O'Leary S."/>
            <person name="Pearson M."/>
            <person name="Haas B.J."/>
            <person name="Mauceli E."/>
            <person name="Wortman J.R."/>
            <person name="Lee N.H."/>
            <person name="Guigo R."/>
            <person name="Stanke M."/>
            <person name="Alvarado L."/>
            <person name="Amedeo P."/>
            <person name="Antoine C.H."/>
            <person name="Arensburger P."/>
            <person name="Bidwell S.L."/>
            <person name="Crawford M."/>
            <person name="Camaro F."/>
            <person name="Devon K."/>
            <person name="Engels R."/>
            <person name="Hammond M."/>
            <person name="Howarth C."/>
            <person name="Koehrsen M."/>
            <person name="Lawson D."/>
            <person name="Montgomery P."/>
            <person name="Nene V."/>
            <person name="Nusbaum C."/>
            <person name="Puiu D."/>
            <person name="Romero-Severson J."/>
            <person name="Severson D.W."/>
            <person name="Shumway M."/>
            <person name="Sisk P."/>
            <person name="Stolte C."/>
            <person name="Zeng Q."/>
            <person name="Eisenstadt E."/>
            <person name="Fraser-Liggett C."/>
            <person name="Strausberg R."/>
            <person name="Galagan J."/>
            <person name="Birren B."/>
            <person name="Collins F.H."/>
        </authorList>
    </citation>
    <scope>NUCLEOTIDE SEQUENCE [LARGE SCALE GENOMIC DNA]</scope>
    <source>
        <strain evidence="12">JHB</strain>
    </source>
</reference>
<evidence type="ECO:0000256" key="1">
    <source>
        <dbReference type="ARBA" id="ARBA00004651"/>
    </source>
</evidence>
<keyword evidence="7" id="KW-0325">Glycoprotein</keyword>
<dbReference type="GO" id="GO:0046983">
    <property type="term" value="F:protein dimerization activity"/>
    <property type="evidence" value="ECO:0007669"/>
    <property type="project" value="InterPro"/>
</dbReference>
<dbReference type="EMBL" id="DS231984">
    <property type="protein sequence ID" value="EDS30459.1"/>
    <property type="molecule type" value="Genomic_DNA"/>
</dbReference>
<accession>B0WLG6</accession>
<dbReference type="Pfam" id="PF16178">
    <property type="entry name" value="Anoct_dimer"/>
    <property type="match status" value="1"/>
</dbReference>
<dbReference type="KEGG" id="cqu:CpipJ_CPIJ007916"/>
<dbReference type="eggNOG" id="KOG2514">
    <property type="taxonomic scope" value="Eukaryota"/>
</dbReference>
<evidence type="ECO:0000256" key="2">
    <source>
        <dbReference type="ARBA" id="ARBA00009671"/>
    </source>
</evidence>
<evidence type="ECO:0000259" key="11">
    <source>
        <dbReference type="Pfam" id="PF16178"/>
    </source>
</evidence>
<evidence type="ECO:0000259" key="10">
    <source>
        <dbReference type="Pfam" id="PF04547"/>
    </source>
</evidence>
<evidence type="ECO:0000313" key="12">
    <source>
        <dbReference type="EMBL" id="EDS30459.1"/>
    </source>
</evidence>
<keyword evidence="5 8" id="KW-1133">Transmembrane helix</keyword>
<evidence type="ECO:0000313" key="14">
    <source>
        <dbReference type="Proteomes" id="UP000002320"/>
    </source>
</evidence>
<feature type="transmembrane region" description="Helical" evidence="8">
    <location>
        <begin position="564"/>
        <end position="582"/>
    </location>
</feature>
<dbReference type="GO" id="GO:0005886">
    <property type="term" value="C:plasma membrane"/>
    <property type="evidence" value="ECO:0007669"/>
    <property type="project" value="UniProtKB-SubCell"/>
</dbReference>
<evidence type="ECO:0000256" key="7">
    <source>
        <dbReference type="ARBA" id="ARBA00023180"/>
    </source>
</evidence>
<dbReference type="OrthoDB" id="296386at2759"/>
<feature type="compositionally biased region" description="Polar residues" evidence="9">
    <location>
        <begin position="20"/>
        <end position="41"/>
    </location>
</feature>
<feature type="transmembrane region" description="Helical" evidence="8">
    <location>
        <begin position="634"/>
        <end position="652"/>
    </location>
</feature>
<evidence type="ECO:0000256" key="4">
    <source>
        <dbReference type="ARBA" id="ARBA00022692"/>
    </source>
</evidence>
<protein>
    <recommendedName>
        <fullName evidence="8">Anoctamin</fullName>
    </recommendedName>
</protein>
<feature type="transmembrane region" description="Helical" evidence="8">
    <location>
        <begin position="799"/>
        <end position="821"/>
    </location>
</feature>
<feature type="compositionally biased region" description="Basic and acidic residues" evidence="9">
    <location>
        <begin position="217"/>
        <end position="234"/>
    </location>
</feature>
<feature type="transmembrane region" description="Helical" evidence="8">
    <location>
        <begin position="672"/>
        <end position="693"/>
    </location>
</feature>
<evidence type="ECO:0000256" key="5">
    <source>
        <dbReference type="ARBA" id="ARBA00022989"/>
    </source>
</evidence>
<name>B0WLG6_CULQU</name>
<keyword evidence="3" id="KW-1003">Cell membrane</keyword>
<reference evidence="13" key="2">
    <citation type="submission" date="2020-05" db="UniProtKB">
        <authorList>
            <consortium name="EnsemblMetazoa"/>
        </authorList>
    </citation>
    <scope>IDENTIFICATION</scope>
    <source>
        <strain evidence="13">JHB</strain>
    </source>
</reference>
<dbReference type="VEuPathDB" id="VectorBase:CQUJHB011611"/>
<evidence type="ECO:0000256" key="8">
    <source>
        <dbReference type="RuleBase" id="RU280814"/>
    </source>
</evidence>
<organism>
    <name type="scientific">Culex quinquefasciatus</name>
    <name type="common">Southern house mosquito</name>
    <name type="synonym">Culex pungens</name>
    <dbReference type="NCBI Taxonomy" id="7176"/>
    <lineage>
        <taxon>Eukaryota</taxon>
        <taxon>Metazoa</taxon>
        <taxon>Ecdysozoa</taxon>
        <taxon>Arthropoda</taxon>
        <taxon>Hexapoda</taxon>
        <taxon>Insecta</taxon>
        <taxon>Pterygota</taxon>
        <taxon>Neoptera</taxon>
        <taxon>Endopterygota</taxon>
        <taxon>Diptera</taxon>
        <taxon>Nematocera</taxon>
        <taxon>Culicoidea</taxon>
        <taxon>Culicidae</taxon>
        <taxon>Culicinae</taxon>
        <taxon>Culicini</taxon>
        <taxon>Culex</taxon>
        <taxon>Culex</taxon>
    </lineage>
</organism>
<dbReference type="InParanoid" id="B0WLG6"/>
<evidence type="ECO:0000256" key="9">
    <source>
        <dbReference type="SAM" id="MobiDB-lite"/>
    </source>
</evidence>
<feature type="transmembrane region" description="Helical" evidence="8">
    <location>
        <begin position="915"/>
        <end position="940"/>
    </location>
</feature>
<feature type="transmembrane region" description="Helical" evidence="8">
    <location>
        <begin position="480"/>
        <end position="509"/>
    </location>
</feature>
<evidence type="ECO:0000256" key="6">
    <source>
        <dbReference type="ARBA" id="ARBA00023136"/>
    </source>
</evidence>
<comment type="caution">
    <text evidence="8">Lacks conserved residue(s) required for the propagation of feature annotation.</text>
</comment>
<dbReference type="HOGENOM" id="CLU_006685_1_0_1"/>
<proteinExistence type="inferred from homology"/>
<keyword evidence="14" id="KW-1185">Reference proteome</keyword>
<dbReference type="VEuPathDB" id="VectorBase:CPIJ007916"/>
<dbReference type="STRING" id="7176.B0WLG6"/>
<keyword evidence="6 8" id="KW-0472">Membrane</keyword>
<dbReference type="Proteomes" id="UP000002320">
    <property type="component" value="Unassembled WGS sequence"/>
</dbReference>
<dbReference type="InterPro" id="IPR032394">
    <property type="entry name" value="Anoct_dimer"/>
</dbReference>
<dbReference type="InterPro" id="IPR049452">
    <property type="entry name" value="Anoctamin_TM"/>
</dbReference>
<dbReference type="PANTHER" id="PTHR12308">
    <property type="entry name" value="ANOCTAMIN"/>
    <property type="match status" value="1"/>
</dbReference>
<comment type="subcellular location">
    <subcellularLocation>
        <location evidence="1">Cell membrane</location>
        <topology evidence="1">Multi-pass membrane protein</topology>
    </subcellularLocation>
    <subcellularLocation>
        <location evidence="8">Membrane</location>
        <topology evidence="8">Multi-pass membrane protein</topology>
    </subcellularLocation>
</comment>
<dbReference type="OMA" id="SQAFHPL"/>
<dbReference type="FunCoup" id="B0WLG6">
    <property type="interactions" value="55"/>
</dbReference>